<accession>A0A9W8JND2</accession>
<protein>
    <submittedName>
        <fullName evidence="1">Uncharacterized protein</fullName>
    </submittedName>
</protein>
<dbReference type="Proteomes" id="UP001148786">
    <property type="component" value="Unassembled WGS sequence"/>
</dbReference>
<proteinExistence type="predicted"/>
<evidence type="ECO:0000313" key="1">
    <source>
        <dbReference type="EMBL" id="KAJ3477539.1"/>
    </source>
</evidence>
<sequence>MFALSHMQLGTAGEWRNLKLQDLADGAWEIPSWIDFETLLWTDFGNVNRQSQAQRDIDNFYQRSLPAGEFFIKFDRLRILAGFHEDASLIALLRRLLRPNLLAEILPTTR</sequence>
<evidence type="ECO:0000313" key="2">
    <source>
        <dbReference type="Proteomes" id="UP001148786"/>
    </source>
</evidence>
<keyword evidence="2" id="KW-1185">Reference proteome</keyword>
<gene>
    <name evidence="1" type="ORF">NLJ89_g12411</name>
</gene>
<name>A0A9W8JND2_9AGAR</name>
<comment type="caution">
    <text evidence="1">The sequence shown here is derived from an EMBL/GenBank/DDBJ whole genome shotgun (WGS) entry which is preliminary data.</text>
</comment>
<dbReference type="AlphaFoldDB" id="A0A9W8JND2"/>
<organism evidence="1 2">
    <name type="scientific">Agrocybe chaxingu</name>
    <dbReference type="NCBI Taxonomy" id="84603"/>
    <lineage>
        <taxon>Eukaryota</taxon>
        <taxon>Fungi</taxon>
        <taxon>Dikarya</taxon>
        <taxon>Basidiomycota</taxon>
        <taxon>Agaricomycotina</taxon>
        <taxon>Agaricomycetes</taxon>
        <taxon>Agaricomycetidae</taxon>
        <taxon>Agaricales</taxon>
        <taxon>Agaricineae</taxon>
        <taxon>Strophariaceae</taxon>
        <taxon>Agrocybe</taxon>
    </lineage>
</organism>
<dbReference type="EMBL" id="JANKHO010004299">
    <property type="protein sequence ID" value="KAJ3477539.1"/>
    <property type="molecule type" value="Genomic_DNA"/>
</dbReference>
<reference evidence="1" key="1">
    <citation type="submission" date="2022-07" db="EMBL/GenBank/DDBJ databases">
        <title>Genome Sequence of Agrocybe chaxingu.</title>
        <authorList>
            <person name="Buettner E."/>
        </authorList>
    </citation>
    <scope>NUCLEOTIDE SEQUENCE</scope>
    <source>
        <strain evidence="1">MP-N11</strain>
    </source>
</reference>